<dbReference type="PANTHER" id="PTHR34298">
    <property type="entry name" value="SEGREGATION AND CONDENSATION PROTEIN B"/>
    <property type="match status" value="1"/>
</dbReference>
<dbReference type="GO" id="GO:0051301">
    <property type="term" value="P:cell division"/>
    <property type="evidence" value="ECO:0007669"/>
    <property type="project" value="UniProtKB-KW"/>
</dbReference>
<dbReference type="Pfam" id="PF04079">
    <property type="entry name" value="SMC_ScpB"/>
    <property type="match status" value="1"/>
</dbReference>
<name>A0A3G6J6C1_9CORY</name>
<keyword evidence="1" id="KW-0963">Cytoplasm</keyword>
<keyword evidence="4" id="KW-0131">Cell cycle</keyword>
<dbReference type="PIRSF" id="PIRSF019345">
    <property type="entry name" value="ScpB"/>
    <property type="match status" value="1"/>
</dbReference>
<evidence type="ECO:0000313" key="5">
    <source>
        <dbReference type="EMBL" id="AZA13496.1"/>
    </source>
</evidence>
<sequence length="210" mass="22372">MYRVLYWFAVTTSTPPPGSGGLTAAGAEQLSPISRTRAMVEALLLVIDEPTSADTMAAAIGEQSGVVLEILQQIAAEYAARGSGFSLRETAAGWRLYTAAECAPAVERLLLAGTQTRLSKAALETLSVVAYKQPCTRSQVAAIRGVNVDGVMRTLTLRGLIREVGTEETTGAHRYVTTELFLELLGLSSLDELPPLAPLLPDIETIDEPL</sequence>
<dbReference type="PANTHER" id="PTHR34298:SF2">
    <property type="entry name" value="SEGREGATION AND CONDENSATION PROTEIN B"/>
    <property type="match status" value="1"/>
</dbReference>
<dbReference type="EMBL" id="CP033896">
    <property type="protein sequence ID" value="AZA13496.1"/>
    <property type="molecule type" value="Genomic_DNA"/>
</dbReference>
<keyword evidence="6" id="KW-1185">Reference proteome</keyword>
<dbReference type="KEGG" id="ccho:CCHOA_05475"/>
<dbReference type="InterPro" id="IPR036390">
    <property type="entry name" value="WH_DNA-bd_sf"/>
</dbReference>
<gene>
    <name evidence="5" type="primary">scpB</name>
    <name evidence="5" type="ORF">CCHOA_05475</name>
</gene>
<dbReference type="Gene3D" id="1.10.10.10">
    <property type="entry name" value="Winged helix-like DNA-binding domain superfamily/Winged helix DNA-binding domain"/>
    <property type="match status" value="2"/>
</dbReference>
<dbReference type="AlphaFoldDB" id="A0A3G6J6C1"/>
<dbReference type="GO" id="GO:0051304">
    <property type="term" value="P:chromosome separation"/>
    <property type="evidence" value="ECO:0007669"/>
    <property type="project" value="InterPro"/>
</dbReference>
<keyword evidence="3" id="KW-0159">Chromosome partition</keyword>
<evidence type="ECO:0000256" key="3">
    <source>
        <dbReference type="ARBA" id="ARBA00022829"/>
    </source>
</evidence>
<dbReference type="InterPro" id="IPR005234">
    <property type="entry name" value="ScpB_csome_segregation"/>
</dbReference>
<proteinExistence type="predicted"/>
<evidence type="ECO:0000256" key="4">
    <source>
        <dbReference type="ARBA" id="ARBA00023306"/>
    </source>
</evidence>
<dbReference type="Proteomes" id="UP000269019">
    <property type="component" value="Chromosome"/>
</dbReference>
<dbReference type="SUPFAM" id="SSF46785">
    <property type="entry name" value="Winged helix' DNA-binding domain"/>
    <property type="match status" value="2"/>
</dbReference>
<evidence type="ECO:0000313" key="6">
    <source>
        <dbReference type="Proteomes" id="UP000269019"/>
    </source>
</evidence>
<dbReference type="RefSeq" id="WP_123927664.1">
    <property type="nucleotide sequence ID" value="NZ_CP033896.1"/>
</dbReference>
<dbReference type="NCBIfam" id="TIGR00281">
    <property type="entry name" value="SMC-Scp complex subunit ScpB"/>
    <property type="match status" value="1"/>
</dbReference>
<organism evidence="5 6">
    <name type="scientific">Corynebacterium choanae</name>
    <dbReference type="NCBI Taxonomy" id="1862358"/>
    <lineage>
        <taxon>Bacteria</taxon>
        <taxon>Bacillati</taxon>
        <taxon>Actinomycetota</taxon>
        <taxon>Actinomycetes</taxon>
        <taxon>Mycobacteriales</taxon>
        <taxon>Corynebacteriaceae</taxon>
        <taxon>Corynebacterium</taxon>
    </lineage>
</organism>
<dbReference type="OrthoDB" id="9806226at2"/>
<accession>A0A3G6J6C1</accession>
<reference evidence="5 6" key="1">
    <citation type="submission" date="2018-11" db="EMBL/GenBank/DDBJ databases">
        <authorList>
            <person name="Kleinhagauer T."/>
            <person name="Glaeser S.P."/>
            <person name="Spergser J."/>
            <person name="Ruckert C."/>
            <person name="Kaempfer P."/>
            <person name="Busse H.-J."/>
        </authorList>
    </citation>
    <scope>NUCLEOTIDE SEQUENCE [LARGE SCALE GENOMIC DNA]</scope>
    <source>
        <strain evidence="5 6">200CH</strain>
    </source>
</reference>
<evidence type="ECO:0000256" key="1">
    <source>
        <dbReference type="ARBA" id="ARBA00022490"/>
    </source>
</evidence>
<keyword evidence="2" id="KW-0132">Cell division</keyword>
<protein>
    <submittedName>
        <fullName evidence="5">Segregation and condensation protein B</fullName>
    </submittedName>
</protein>
<evidence type="ECO:0000256" key="2">
    <source>
        <dbReference type="ARBA" id="ARBA00022618"/>
    </source>
</evidence>
<dbReference type="InterPro" id="IPR036388">
    <property type="entry name" value="WH-like_DNA-bd_sf"/>
</dbReference>